<reference evidence="6 7" key="1">
    <citation type="submission" date="2020-10" db="EMBL/GenBank/DDBJ databases">
        <title>Identification of Nocardia species via Next-generation sequencing and recognition of intraspecies genetic diversity.</title>
        <authorList>
            <person name="Li P."/>
            <person name="Li P."/>
            <person name="Lu B."/>
        </authorList>
    </citation>
    <scope>NUCLEOTIDE SEQUENCE [LARGE SCALE GENOMIC DNA]</scope>
    <source>
        <strain evidence="6 7">BJ06-0143</strain>
    </source>
</reference>
<dbReference type="Gene3D" id="1.10.10.10">
    <property type="entry name" value="Winged helix-like DNA-binding domain superfamily/Winged helix DNA-binding domain"/>
    <property type="match status" value="1"/>
</dbReference>
<name>A0ABS0DDC5_9NOCA</name>
<keyword evidence="7" id="KW-1185">Reference proteome</keyword>
<keyword evidence="1" id="KW-0805">Transcription regulation</keyword>
<dbReference type="InterPro" id="IPR036388">
    <property type="entry name" value="WH-like_DNA-bd_sf"/>
</dbReference>
<keyword evidence="3" id="KW-0804">Transcription</keyword>
<proteinExistence type="predicted"/>
<dbReference type="PANTHER" id="PTHR33204:SF18">
    <property type="entry name" value="TRANSCRIPTIONAL REGULATORY PROTEIN"/>
    <property type="match status" value="1"/>
</dbReference>
<feature type="domain" description="HTH hxlR-type" evidence="5">
    <location>
        <begin position="46"/>
        <end position="143"/>
    </location>
</feature>
<evidence type="ECO:0000256" key="1">
    <source>
        <dbReference type="ARBA" id="ARBA00023015"/>
    </source>
</evidence>
<feature type="region of interest" description="Disordered" evidence="4">
    <location>
        <begin position="1"/>
        <end position="42"/>
    </location>
</feature>
<evidence type="ECO:0000313" key="7">
    <source>
        <dbReference type="Proteomes" id="UP000707731"/>
    </source>
</evidence>
<dbReference type="EMBL" id="JADLQN010000003">
    <property type="protein sequence ID" value="MBF6356469.1"/>
    <property type="molecule type" value="Genomic_DNA"/>
</dbReference>
<dbReference type="InterPro" id="IPR011991">
    <property type="entry name" value="ArsR-like_HTH"/>
</dbReference>
<evidence type="ECO:0000313" key="6">
    <source>
        <dbReference type="EMBL" id="MBF6356469.1"/>
    </source>
</evidence>
<sequence>MDSVGFGTHATSQARANAAHQTETHSWDTELVPTESGRTQRPDTACPVEVALSAVSGRWTTLVLRELLNGPSSFSELAERLPEISPKVLTERLHNLREGGLVSRQRLAGFPTRTRYVMTPVGEAVRPLLIELYRTGERLQHLR</sequence>
<evidence type="ECO:0000256" key="2">
    <source>
        <dbReference type="ARBA" id="ARBA00023125"/>
    </source>
</evidence>
<organism evidence="6 7">
    <name type="scientific">Nocardia higoensis</name>
    <dbReference type="NCBI Taxonomy" id="228599"/>
    <lineage>
        <taxon>Bacteria</taxon>
        <taxon>Bacillati</taxon>
        <taxon>Actinomycetota</taxon>
        <taxon>Actinomycetes</taxon>
        <taxon>Mycobacteriales</taxon>
        <taxon>Nocardiaceae</taxon>
        <taxon>Nocardia</taxon>
    </lineage>
</organism>
<protein>
    <submittedName>
        <fullName evidence="6">Helix-turn-helix transcriptional regulator</fullName>
    </submittedName>
</protein>
<dbReference type="PANTHER" id="PTHR33204">
    <property type="entry name" value="TRANSCRIPTIONAL REGULATOR, MARR FAMILY"/>
    <property type="match status" value="1"/>
</dbReference>
<evidence type="ECO:0000256" key="4">
    <source>
        <dbReference type="SAM" id="MobiDB-lite"/>
    </source>
</evidence>
<dbReference type="Proteomes" id="UP000707731">
    <property type="component" value="Unassembled WGS sequence"/>
</dbReference>
<dbReference type="InterPro" id="IPR036390">
    <property type="entry name" value="WH_DNA-bd_sf"/>
</dbReference>
<dbReference type="InterPro" id="IPR002577">
    <property type="entry name" value="HTH_HxlR"/>
</dbReference>
<feature type="compositionally biased region" description="Polar residues" evidence="4">
    <location>
        <begin position="9"/>
        <end position="21"/>
    </location>
</feature>
<dbReference type="CDD" id="cd00090">
    <property type="entry name" value="HTH_ARSR"/>
    <property type="match status" value="1"/>
</dbReference>
<dbReference type="SUPFAM" id="SSF46785">
    <property type="entry name" value="Winged helix' DNA-binding domain"/>
    <property type="match status" value="1"/>
</dbReference>
<dbReference type="PROSITE" id="PS51118">
    <property type="entry name" value="HTH_HXLR"/>
    <property type="match status" value="1"/>
</dbReference>
<evidence type="ECO:0000256" key="3">
    <source>
        <dbReference type="ARBA" id="ARBA00023163"/>
    </source>
</evidence>
<accession>A0ABS0DDC5</accession>
<comment type="caution">
    <text evidence="6">The sequence shown here is derived from an EMBL/GenBank/DDBJ whole genome shotgun (WGS) entry which is preliminary data.</text>
</comment>
<dbReference type="Pfam" id="PF01638">
    <property type="entry name" value="HxlR"/>
    <property type="match status" value="1"/>
</dbReference>
<evidence type="ECO:0000259" key="5">
    <source>
        <dbReference type="PROSITE" id="PS51118"/>
    </source>
</evidence>
<gene>
    <name evidence="6" type="ORF">IU449_18280</name>
</gene>
<keyword evidence="2" id="KW-0238">DNA-binding</keyword>